<name>A0ABV0LPI5_9PSEU</name>
<evidence type="ECO:0000256" key="3">
    <source>
        <dbReference type="ARBA" id="ARBA00023002"/>
    </source>
</evidence>
<dbReference type="RefSeq" id="WP_348955284.1">
    <property type="nucleotide sequence ID" value="NZ_JBDZYD010000014.1"/>
</dbReference>
<dbReference type="PANTHER" id="PTHR43105:SF9">
    <property type="entry name" value="NADPH-FE(3+) OXIDOREDUCTASE SUBUNIT ALPHA"/>
    <property type="match status" value="1"/>
</dbReference>
<dbReference type="InterPro" id="IPR050123">
    <property type="entry name" value="Prok_molybdopt-oxidoreductase"/>
</dbReference>
<dbReference type="SUPFAM" id="SSF53706">
    <property type="entry name" value="Formate dehydrogenase/DMSO reductase, domains 1-3"/>
    <property type="match status" value="1"/>
</dbReference>
<protein>
    <submittedName>
        <fullName evidence="7">Molybdopterin-dependent oxidoreductase</fullName>
    </submittedName>
</protein>
<evidence type="ECO:0000256" key="2">
    <source>
        <dbReference type="ARBA" id="ARBA00022723"/>
    </source>
</evidence>
<reference evidence="7 8" key="1">
    <citation type="submission" date="2024-05" db="EMBL/GenBank/DDBJ databases">
        <authorList>
            <person name="Zhao H."/>
            <person name="Xu Y."/>
            <person name="Lin S."/>
            <person name="Spain J.C."/>
            <person name="Zhou N.-Y."/>
        </authorList>
    </citation>
    <scope>NUCLEOTIDE SEQUENCE [LARGE SCALE GENOMIC DNA]</scope>
    <source>
        <strain evidence="7 8">NEAU-NG30</strain>
    </source>
</reference>
<dbReference type="SMART" id="SM00926">
    <property type="entry name" value="Molybdop_Fe4S4"/>
    <property type="match status" value="1"/>
</dbReference>
<feature type="domain" description="4Fe-4S Mo/W bis-MGD-type" evidence="6">
    <location>
        <begin position="10"/>
        <end position="68"/>
    </location>
</feature>
<keyword evidence="1" id="KW-0004">4Fe-4S</keyword>
<evidence type="ECO:0000259" key="6">
    <source>
        <dbReference type="PROSITE" id="PS51669"/>
    </source>
</evidence>
<sequence length="763" mass="83513">MTPTTGPEDGTWHKTACILCENNCGVQILTAEGQRTFLKIRGDKDHVSTHGYTCNKALRLDHYQNGGRRLTTPLRREPDGTFTPVDWDIAIAEVAQRFAAVRDTHGGDKIFFYGGGGQGNHLGGAYAGPLLKALGSRYRSNPLAQEKTGEGWVDAHFTGGHTHGDFEHAEVSVFIGKNPFQSHGVARARTVLKEIAKDPARSLIVIDPIRTETADLADFHLQVKPGTDAWCLSAILAILVEQDLLDHRFLAEHTRDYEVVAEVVRGIDISAHAAVCGVDEDLLRRAATRIGTAASVSTYEDLGVQQGPNSTLISYLNKLIWLVTGNFAKQGAMQPHSWMFPLAHYSTRTRTTPVTGARMPGGLVPCNVIAEEIVSDHPDRFRAMLIESSNPAHSLADSRMFRRALKELEFVVVIDVTMTETARLADYVLPAASQYEKYEATFFNFEFPRNTFHLRAPVLDPLPGTLPEPEIYARLTRQLRAVKPLPLAVLRTAAKWGRTPFRLAFAALVMANKKTLAMAPFLLYETLGPTLPGNARAAAVLWALAQRTARTYPAAMRRAGHVSADALFDAILQGRSGVVFTEDSQDDAWDYLPHPDKRFPLAIPELLGILDDLDPATAVQTSAEYPVILAAGQRRPFTANTIIHDDSWRLRDTKGALRLSRPDAEALGLHDGDQARVVTERGSAVASVEIDDRMQAGHAALPNGFGLDLRGDGNSVVGVALNQLTDARRRDPISGTPWHKNVPARIEPVTTTHMSPSAPGALR</sequence>
<evidence type="ECO:0000256" key="1">
    <source>
        <dbReference type="ARBA" id="ARBA00022485"/>
    </source>
</evidence>
<comment type="caution">
    <text evidence="7">The sequence shown here is derived from an EMBL/GenBank/DDBJ whole genome shotgun (WGS) entry which is preliminary data.</text>
</comment>
<dbReference type="InterPro" id="IPR006963">
    <property type="entry name" value="Mopterin_OxRdtase_4Fe-4S_dom"/>
</dbReference>
<keyword evidence="5" id="KW-0411">Iron-sulfur</keyword>
<accession>A0ABV0LPI5</accession>
<keyword evidence="8" id="KW-1185">Reference proteome</keyword>
<dbReference type="InterPro" id="IPR009010">
    <property type="entry name" value="Asp_de-COase-like_dom_sf"/>
</dbReference>
<dbReference type="Pfam" id="PF01568">
    <property type="entry name" value="Molydop_binding"/>
    <property type="match status" value="1"/>
</dbReference>
<dbReference type="InterPro" id="IPR006655">
    <property type="entry name" value="Mopterin_OxRdtase_prok_CS"/>
</dbReference>
<gene>
    <name evidence="7" type="ORF">ABJI51_34535</name>
</gene>
<evidence type="ECO:0000256" key="4">
    <source>
        <dbReference type="ARBA" id="ARBA00023004"/>
    </source>
</evidence>
<dbReference type="InterPro" id="IPR006657">
    <property type="entry name" value="MoPterin_dinucl-bd_dom"/>
</dbReference>
<keyword evidence="4" id="KW-0408">Iron</keyword>
<evidence type="ECO:0000256" key="5">
    <source>
        <dbReference type="ARBA" id="ARBA00023014"/>
    </source>
</evidence>
<dbReference type="EMBL" id="JBDZYD010000014">
    <property type="protein sequence ID" value="MEQ0564225.1"/>
    <property type="molecule type" value="Genomic_DNA"/>
</dbReference>
<dbReference type="PANTHER" id="PTHR43105">
    <property type="entry name" value="RESPIRATORY NITRATE REDUCTASE"/>
    <property type="match status" value="1"/>
</dbReference>
<dbReference type="SUPFAM" id="SSF50692">
    <property type="entry name" value="ADC-like"/>
    <property type="match status" value="1"/>
</dbReference>
<proteinExistence type="predicted"/>
<dbReference type="Gene3D" id="3.40.228.10">
    <property type="entry name" value="Dimethylsulfoxide Reductase, domain 2"/>
    <property type="match status" value="1"/>
</dbReference>
<dbReference type="PROSITE" id="PS00490">
    <property type="entry name" value="MOLYBDOPTERIN_PROK_2"/>
    <property type="match status" value="1"/>
</dbReference>
<dbReference type="Gene3D" id="2.20.25.90">
    <property type="entry name" value="ADC-like domains"/>
    <property type="match status" value="1"/>
</dbReference>
<dbReference type="PROSITE" id="PS51669">
    <property type="entry name" value="4FE4S_MOW_BIS_MGD"/>
    <property type="match status" value="1"/>
</dbReference>
<dbReference type="Proteomes" id="UP001440984">
    <property type="component" value="Unassembled WGS sequence"/>
</dbReference>
<evidence type="ECO:0000313" key="7">
    <source>
        <dbReference type="EMBL" id="MEQ0564225.1"/>
    </source>
</evidence>
<dbReference type="Gene3D" id="2.40.40.20">
    <property type="match status" value="1"/>
</dbReference>
<keyword evidence="2" id="KW-0479">Metal-binding</keyword>
<dbReference type="Pfam" id="PF00384">
    <property type="entry name" value="Molybdopterin"/>
    <property type="match status" value="1"/>
</dbReference>
<dbReference type="Pfam" id="PF04879">
    <property type="entry name" value="Molybdop_Fe4S4"/>
    <property type="match status" value="1"/>
</dbReference>
<organism evidence="7 8">
    <name type="scientific">Amycolatopsis melonis</name>
    <dbReference type="NCBI Taxonomy" id="3156488"/>
    <lineage>
        <taxon>Bacteria</taxon>
        <taxon>Bacillati</taxon>
        <taxon>Actinomycetota</taxon>
        <taxon>Actinomycetes</taxon>
        <taxon>Pseudonocardiales</taxon>
        <taxon>Pseudonocardiaceae</taxon>
        <taxon>Amycolatopsis</taxon>
    </lineage>
</organism>
<dbReference type="InterPro" id="IPR006656">
    <property type="entry name" value="Mopterin_OxRdtase"/>
</dbReference>
<dbReference type="Gene3D" id="3.40.50.740">
    <property type="match status" value="1"/>
</dbReference>
<evidence type="ECO:0000313" key="8">
    <source>
        <dbReference type="Proteomes" id="UP001440984"/>
    </source>
</evidence>
<keyword evidence="3" id="KW-0560">Oxidoreductase</keyword>